<dbReference type="AlphaFoldDB" id="A0A937RP49"/>
<evidence type="ECO:0000256" key="1">
    <source>
        <dbReference type="SAM" id="MobiDB-lite"/>
    </source>
</evidence>
<evidence type="ECO:0000313" key="3">
    <source>
        <dbReference type="Proteomes" id="UP000604475"/>
    </source>
</evidence>
<reference evidence="2" key="1">
    <citation type="submission" date="2020-12" db="EMBL/GenBank/DDBJ databases">
        <title>Genomic characterization of non-nitrogen-fixing Frankia strains.</title>
        <authorList>
            <person name="Carlos-Shanley C."/>
            <person name="Guerra T."/>
            <person name="Hahn D."/>
        </authorList>
    </citation>
    <scope>NUCLEOTIDE SEQUENCE</scope>
    <source>
        <strain evidence="2">CN6</strain>
    </source>
</reference>
<comment type="caution">
    <text evidence="2">The sequence shown here is derived from an EMBL/GenBank/DDBJ whole genome shotgun (WGS) entry which is preliminary data.</text>
</comment>
<protein>
    <submittedName>
        <fullName evidence="2">Uncharacterized protein</fullName>
    </submittedName>
</protein>
<gene>
    <name evidence="2" type="ORF">I7412_42655</name>
</gene>
<sequence length="151" mass="17298">MTTLMDRYATATGTNLRQLEIRLMWLVREYTRHTTPKAGQPARLDIRSDQARWVAEGLLDACRVFDRRDLAGRSTVVAAVRRAEDRWWTVRGELLREDIARADLRPEEPMLRLARPAGGRSLPAQQATHARLAARTTATGRPRGRELTRQR</sequence>
<keyword evidence="3" id="KW-1185">Reference proteome</keyword>
<dbReference type="RefSeq" id="WP_203005497.1">
    <property type="nucleotide sequence ID" value="NZ_JADWYU010000095.1"/>
</dbReference>
<dbReference type="Proteomes" id="UP000604475">
    <property type="component" value="Unassembled WGS sequence"/>
</dbReference>
<proteinExistence type="predicted"/>
<feature type="region of interest" description="Disordered" evidence="1">
    <location>
        <begin position="118"/>
        <end position="151"/>
    </location>
</feature>
<feature type="compositionally biased region" description="Low complexity" evidence="1">
    <location>
        <begin position="123"/>
        <end position="141"/>
    </location>
</feature>
<accession>A0A937RP49</accession>
<dbReference type="EMBL" id="JAEACQ010000396">
    <property type="protein sequence ID" value="MBL7633740.1"/>
    <property type="molecule type" value="Genomic_DNA"/>
</dbReference>
<evidence type="ECO:0000313" key="2">
    <source>
        <dbReference type="EMBL" id="MBL7633740.1"/>
    </source>
</evidence>
<organism evidence="2 3">
    <name type="scientific">Frankia nepalensis</name>
    <dbReference type="NCBI Taxonomy" id="1836974"/>
    <lineage>
        <taxon>Bacteria</taxon>
        <taxon>Bacillati</taxon>
        <taxon>Actinomycetota</taxon>
        <taxon>Actinomycetes</taxon>
        <taxon>Frankiales</taxon>
        <taxon>Frankiaceae</taxon>
        <taxon>Frankia</taxon>
    </lineage>
</organism>
<name>A0A937RP49_9ACTN</name>